<dbReference type="Proteomes" id="UP001056693">
    <property type="component" value="Unassembled WGS sequence"/>
</dbReference>
<evidence type="ECO:0000259" key="2">
    <source>
        <dbReference type="SMART" id="SM00470"/>
    </source>
</evidence>
<dbReference type="Gene3D" id="3.90.1530.10">
    <property type="entry name" value="Conserved hypothetical protein from pyrococcus furiosus pfu- 392566-001, ParB domain"/>
    <property type="match status" value="1"/>
</dbReference>
<feature type="domain" description="ParB-like N-terminal" evidence="2">
    <location>
        <begin position="26"/>
        <end position="128"/>
    </location>
</feature>
<feature type="compositionally biased region" description="Polar residues" evidence="1">
    <location>
        <begin position="267"/>
        <end position="285"/>
    </location>
</feature>
<dbReference type="InterPro" id="IPR003115">
    <property type="entry name" value="ParB_N"/>
</dbReference>
<organism evidence="3 4">
    <name type="scientific">Ruminococcus bromii</name>
    <dbReference type="NCBI Taxonomy" id="40518"/>
    <lineage>
        <taxon>Bacteria</taxon>
        <taxon>Bacillati</taxon>
        <taxon>Bacillota</taxon>
        <taxon>Clostridia</taxon>
        <taxon>Eubacteriales</taxon>
        <taxon>Oscillospiraceae</taxon>
        <taxon>Ruminococcus</taxon>
    </lineage>
</organism>
<evidence type="ECO:0000256" key="1">
    <source>
        <dbReference type="SAM" id="MobiDB-lite"/>
    </source>
</evidence>
<protein>
    <recommendedName>
        <fullName evidence="2">ParB-like N-terminal domain-containing protein</fullName>
    </recommendedName>
</protein>
<dbReference type="EMBL" id="SNUZ01000007">
    <property type="protein sequence ID" value="MCL3787262.1"/>
    <property type="molecule type" value="Genomic_DNA"/>
</dbReference>
<feature type="compositionally biased region" description="Basic and acidic residues" evidence="1">
    <location>
        <begin position="243"/>
        <end position="253"/>
    </location>
</feature>
<dbReference type="SUPFAM" id="SSF110849">
    <property type="entry name" value="ParB/Sulfiredoxin"/>
    <property type="match status" value="1"/>
</dbReference>
<dbReference type="InterPro" id="IPR036086">
    <property type="entry name" value="ParB/Sulfiredoxin_sf"/>
</dbReference>
<dbReference type="Pfam" id="PF02195">
    <property type="entry name" value="ParB_N"/>
    <property type="match status" value="1"/>
</dbReference>
<proteinExistence type="predicted"/>
<dbReference type="RefSeq" id="WP_249376246.1">
    <property type="nucleotide sequence ID" value="NZ_SNUZ01000007.1"/>
</dbReference>
<evidence type="ECO:0000313" key="3">
    <source>
        <dbReference type="EMBL" id="MCL3787262.1"/>
    </source>
</evidence>
<gene>
    <name evidence="3" type="ORF">E2N93_04385</name>
</gene>
<dbReference type="Gene3D" id="1.10.10.2830">
    <property type="match status" value="1"/>
</dbReference>
<reference evidence="3 4" key="1">
    <citation type="submission" date="2019-03" db="EMBL/GenBank/DDBJ databases">
        <authorList>
            <person name="Molinero N."/>
            <person name="Sanchez B."/>
            <person name="Walker A."/>
            <person name="Duncan S."/>
            <person name="Delgado S."/>
            <person name="Margolles A."/>
        </authorList>
    </citation>
    <scope>NUCLEOTIDE SEQUENCE [LARGE SCALE GENOMIC DNA]</scope>
    <source>
        <strain evidence="3 4">IPLA60002</strain>
    </source>
</reference>
<dbReference type="PANTHER" id="PTHR33375:SF1">
    <property type="entry name" value="CHROMOSOME-PARTITIONING PROTEIN PARB-RELATED"/>
    <property type="match status" value="1"/>
</dbReference>
<dbReference type="SMART" id="SM00470">
    <property type="entry name" value="ParB"/>
    <property type="match status" value="1"/>
</dbReference>
<name>A0ABT0NGJ0_9FIRM</name>
<dbReference type="PANTHER" id="PTHR33375">
    <property type="entry name" value="CHROMOSOME-PARTITIONING PROTEIN PARB-RELATED"/>
    <property type="match status" value="1"/>
</dbReference>
<comment type="caution">
    <text evidence="3">The sequence shown here is derived from an EMBL/GenBank/DDBJ whole genome shotgun (WGS) entry which is preliminary data.</text>
</comment>
<feature type="region of interest" description="Disordered" evidence="1">
    <location>
        <begin position="243"/>
        <end position="294"/>
    </location>
</feature>
<keyword evidence="4" id="KW-1185">Reference proteome</keyword>
<accession>A0ABT0NGJ0</accession>
<evidence type="ECO:0000313" key="4">
    <source>
        <dbReference type="Proteomes" id="UP001056693"/>
    </source>
</evidence>
<dbReference type="InterPro" id="IPR050336">
    <property type="entry name" value="Chromosome_partition/occlusion"/>
</dbReference>
<sequence length="364" mass="40743">MSLNLSKNLFPSAEKIRAAATVSPLMMIDRNKLEFHPRNTEIYSVEVDDLFINNIAENGVIEPLIVIKNKDDDKYTICSGNRRFTAVQEVIKRNIPLANGVKLDTLPCIVWDLPNYEDADLDLLINANLHNRKKTDGEIAKELAIKKEILLKRKANGEKINGKVLDILAKQLEITAQQAKRLNAINIKATEEVKDAFADGKISTDTAYRLSKAEPDKQNEILGSAENTGEKLTAKTVKEALEPDKKVVEDTKLSDNNSHTVTEDTSKSYTQGKTQNDSNKQNRSPENFPKYTDVVPQPTANQLVISEDTEVKVNDVTEETDEIINNLNYLINQVFSFDGDNITVTKEQAKGITKMLSEIKSILE</sequence>